<protein>
    <recommendedName>
        <fullName evidence="1">DUF7660 domain-containing protein</fullName>
    </recommendedName>
</protein>
<keyword evidence="3" id="KW-1185">Reference proteome</keyword>
<accession>A0ABW4V8Z6</accession>
<dbReference type="InterPro" id="IPR056077">
    <property type="entry name" value="DUF7660"/>
</dbReference>
<organism evidence="2 3">
    <name type="scientific">Promicromonospora aerolata</name>
    <dbReference type="NCBI Taxonomy" id="195749"/>
    <lineage>
        <taxon>Bacteria</taxon>
        <taxon>Bacillati</taxon>
        <taxon>Actinomycetota</taxon>
        <taxon>Actinomycetes</taxon>
        <taxon>Micrococcales</taxon>
        <taxon>Promicromonosporaceae</taxon>
        <taxon>Promicromonospora</taxon>
    </lineage>
</organism>
<gene>
    <name evidence="2" type="ORF">ACFSL2_12315</name>
</gene>
<proteinExistence type="predicted"/>
<evidence type="ECO:0000259" key="1">
    <source>
        <dbReference type="Pfam" id="PF24693"/>
    </source>
</evidence>
<dbReference type="RefSeq" id="WP_377198137.1">
    <property type="nucleotide sequence ID" value="NZ_JBHUHF010000001.1"/>
</dbReference>
<name>A0ABW4V8Z6_9MICO</name>
<evidence type="ECO:0000313" key="3">
    <source>
        <dbReference type="Proteomes" id="UP001597338"/>
    </source>
</evidence>
<feature type="domain" description="DUF7660" evidence="1">
    <location>
        <begin position="17"/>
        <end position="89"/>
    </location>
</feature>
<reference evidence="3" key="1">
    <citation type="journal article" date="2019" name="Int. J. Syst. Evol. Microbiol.">
        <title>The Global Catalogue of Microorganisms (GCM) 10K type strain sequencing project: providing services to taxonomists for standard genome sequencing and annotation.</title>
        <authorList>
            <consortium name="The Broad Institute Genomics Platform"/>
            <consortium name="The Broad Institute Genome Sequencing Center for Infectious Disease"/>
            <person name="Wu L."/>
            <person name="Ma J."/>
        </authorList>
    </citation>
    <scope>NUCLEOTIDE SEQUENCE [LARGE SCALE GENOMIC DNA]</scope>
    <source>
        <strain evidence="3">CCM 7043</strain>
    </source>
</reference>
<dbReference type="Proteomes" id="UP001597338">
    <property type="component" value="Unassembled WGS sequence"/>
</dbReference>
<dbReference type="EMBL" id="JBHUHF010000001">
    <property type="protein sequence ID" value="MFD2026293.1"/>
    <property type="molecule type" value="Genomic_DNA"/>
</dbReference>
<comment type="caution">
    <text evidence="2">The sequence shown here is derived from an EMBL/GenBank/DDBJ whole genome shotgun (WGS) entry which is preliminary data.</text>
</comment>
<sequence>MGADDGEIYSRVDSIESREDLRQFVAALNEDLKDHPGSWENVTLEAHLEVLAELLESADVVYENLGREIPVQPTWRLFGEPLLASKYYE</sequence>
<evidence type="ECO:0000313" key="2">
    <source>
        <dbReference type="EMBL" id="MFD2026293.1"/>
    </source>
</evidence>
<dbReference type="Pfam" id="PF24693">
    <property type="entry name" value="DUF7660"/>
    <property type="match status" value="1"/>
</dbReference>